<sequence>MENQIEPLARMIVERPLSNIPSNTVTLRDIEEQVMTFLMFMDDEDETVQELEECTPQEFQEPLPNASEENNEERRRLVEFKGNFNNTKRKRLLYCGKVEIIFSSIFALINLMFSFKELKLYPLEVETLKRKQKRSENDENRRHRQKKAPTADGRVTYHQRQMAFLFTNTNEKLHFDWGVNSGFDLVFGSVRGLHCTWSVPRTRASFDGVDVSDSGEWIHLKRGVDRGGCGQLVYVDTASCSAVGSAA</sequence>
<comment type="caution">
    <text evidence="1">The sequence shown here is derived from an EMBL/GenBank/DDBJ whole genome shotgun (WGS) entry which is preliminary data.</text>
</comment>
<keyword evidence="2" id="KW-1185">Reference proteome</keyword>
<organism evidence="1 2">
    <name type="scientific">Catharanthus roseus</name>
    <name type="common">Madagascar periwinkle</name>
    <name type="synonym">Vinca rosea</name>
    <dbReference type="NCBI Taxonomy" id="4058"/>
    <lineage>
        <taxon>Eukaryota</taxon>
        <taxon>Viridiplantae</taxon>
        <taxon>Streptophyta</taxon>
        <taxon>Embryophyta</taxon>
        <taxon>Tracheophyta</taxon>
        <taxon>Spermatophyta</taxon>
        <taxon>Magnoliopsida</taxon>
        <taxon>eudicotyledons</taxon>
        <taxon>Gunneridae</taxon>
        <taxon>Pentapetalae</taxon>
        <taxon>asterids</taxon>
        <taxon>lamiids</taxon>
        <taxon>Gentianales</taxon>
        <taxon>Apocynaceae</taxon>
        <taxon>Rauvolfioideae</taxon>
        <taxon>Vinceae</taxon>
        <taxon>Catharanthinae</taxon>
        <taxon>Catharanthus</taxon>
    </lineage>
</organism>
<evidence type="ECO:0000313" key="2">
    <source>
        <dbReference type="Proteomes" id="UP001060085"/>
    </source>
</evidence>
<reference evidence="2" key="1">
    <citation type="journal article" date="2023" name="Nat. Plants">
        <title>Single-cell RNA sequencing provides a high-resolution roadmap for understanding the multicellular compartmentation of specialized metabolism.</title>
        <authorList>
            <person name="Sun S."/>
            <person name="Shen X."/>
            <person name="Li Y."/>
            <person name="Li Y."/>
            <person name="Wang S."/>
            <person name="Li R."/>
            <person name="Zhang H."/>
            <person name="Shen G."/>
            <person name="Guo B."/>
            <person name="Wei J."/>
            <person name="Xu J."/>
            <person name="St-Pierre B."/>
            <person name="Chen S."/>
            <person name="Sun C."/>
        </authorList>
    </citation>
    <scope>NUCLEOTIDE SEQUENCE [LARGE SCALE GENOMIC DNA]</scope>
</reference>
<dbReference type="Proteomes" id="UP001060085">
    <property type="component" value="Linkage Group LG08"/>
</dbReference>
<name>A0ACB9ZRR7_CATRO</name>
<protein>
    <submittedName>
        <fullName evidence="1">Uncharacterized protein</fullName>
    </submittedName>
</protein>
<gene>
    <name evidence="1" type="ORF">M9H77_36409</name>
</gene>
<proteinExistence type="predicted"/>
<accession>A0ACB9ZRR7</accession>
<evidence type="ECO:0000313" key="1">
    <source>
        <dbReference type="EMBL" id="KAI5650404.1"/>
    </source>
</evidence>
<dbReference type="EMBL" id="CM044708">
    <property type="protein sequence ID" value="KAI5650404.1"/>
    <property type="molecule type" value="Genomic_DNA"/>
</dbReference>